<evidence type="ECO:0000259" key="4">
    <source>
        <dbReference type="PROSITE" id="PS50240"/>
    </source>
</evidence>
<feature type="transmembrane region" description="Helical" evidence="3">
    <location>
        <begin position="20"/>
        <end position="43"/>
    </location>
</feature>
<organism evidence="5 6">
    <name type="scientific">Danaus plexippus plexippus</name>
    <dbReference type="NCBI Taxonomy" id="278856"/>
    <lineage>
        <taxon>Eukaryota</taxon>
        <taxon>Metazoa</taxon>
        <taxon>Ecdysozoa</taxon>
        <taxon>Arthropoda</taxon>
        <taxon>Hexapoda</taxon>
        <taxon>Insecta</taxon>
        <taxon>Pterygota</taxon>
        <taxon>Neoptera</taxon>
        <taxon>Endopterygota</taxon>
        <taxon>Lepidoptera</taxon>
        <taxon>Glossata</taxon>
        <taxon>Ditrysia</taxon>
        <taxon>Papilionoidea</taxon>
        <taxon>Nymphalidae</taxon>
        <taxon>Danainae</taxon>
        <taxon>Danaini</taxon>
        <taxon>Danaina</taxon>
        <taxon>Danaus</taxon>
        <taxon>Danaus</taxon>
    </lineage>
</organism>
<dbReference type="InterPro" id="IPR001254">
    <property type="entry name" value="Trypsin_dom"/>
</dbReference>
<proteinExistence type="inferred from homology"/>
<evidence type="ECO:0000313" key="6">
    <source>
        <dbReference type="Proteomes" id="UP000007151"/>
    </source>
</evidence>
<dbReference type="Proteomes" id="UP000007151">
    <property type="component" value="Unassembled WGS sequence"/>
</dbReference>
<evidence type="ECO:0000256" key="3">
    <source>
        <dbReference type="SAM" id="Phobius"/>
    </source>
</evidence>
<evidence type="ECO:0000256" key="2">
    <source>
        <dbReference type="ARBA" id="ARBA00024195"/>
    </source>
</evidence>
<dbReference type="Gene3D" id="2.40.10.10">
    <property type="entry name" value="Trypsin-like serine proteases"/>
    <property type="match status" value="1"/>
</dbReference>
<comment type="caution">
    <text evidence="5">The sequence shown here is derived from an EMBL/GenBank/DDBJ whole genome shotgun (WGS) entry which is preliminary data.</text>
</comment>
<keyword evidence="3" id="KW-0812">Transmembrane</keyword>
<dbReference type="InParanoid" id="A0A212FM97"/>
<dbReference type="GO" id="GO:0006508">
    <property type="term" value="P:proteolysis"/>
    <property type="evidence" value="ECO:0007669"/>
    <property type="project" value="InterPro"/>
</dbReference>
<dbReference type="GO" id="GO:0004252">
    <property type="term" value="F:serine-type endopeptidase activity"/>
    <property type="evidence" value="ECO:0007669"/>
    <property type="project" value="InterPro"/>
</dbReference>
<dbReference type="PROSITE" id="PS50240">
    <property type="entry name" value="TRYPSIN_DOM"/>
    <property type="match status" value="1"/>
</dbReference>
<keyword evidence="3" id="KW-0472">Membrane</keyword>
<dbReference type="InterPro" id="IPR051487">
    <property type="entry name" value="Ser/Thr_Proteases_Immune/Dev"/>
</dbReference>
<keyword evidence="3" id="KW-1133">Transmembrane helix</keyword>
<evidence type="ECO:0000313" key="5">
    <source>
        <dbReference type="EMBL" id="OWR54872.1"/>
    </source>
</evidence>
<keyword evidence="6" id="KW-1185">Reference proteome</keyword>
<dbReference type="eggNOG" id="ENOG502T770">
    <property type="taxonomic scope" value="Eukaryota"/>
</dbReference>
<comment type="similarity">
    <text evidence="2">Belongs to the peptidase S1 family. CLIP subfamily.</text>
</comment>
<feature type="domain" description="Peptidase S1" evidence="4">
    <location>
        <begin position="43"/>
        <end position="273"/>
    </location>
</feature>
<name>A0A212FM97_DANPL</name>
<evidence type="ECO:0000256" key="1">
    <source>
        <dbReference type="ARBA" id="ARBA00023157"/>
    </source>
</evidence>
<dbReference type="AlphaFoldDB" id="A0A212FM97"/>
<keyword evidence="1" id="KW-1015">Disulfide bond</keyword>
<sequence>MNQHHLNSGSEFTRGEKCIFTHLVLTFCLIFVSVMIYLIHLYLVSHTINTVFNTRRRASTYPQFDAVPIGVIYLNSTPVRRICNTLLLKSHWSLGPGHCVALMSHPDLSHLLLDWRLKYRYNNDVKIKRTVVHPHFDTGTYENNIGVILPNINYEKLYGDVNNKGNLMIVTWQPGAPLFEDWSNTVGAFPVQLMSQKDCKIEMAPIVDVRSYEMCAVFEKAIYTSVEHGSLAIQMDSFEVVGLVTWGEKLYRTYPLVILNVSYFKEWLDVAITT</sequence>
<dbReference type="KEGG" id="dpl:KGM_206805"/>
<dbReference type="InterPro" id="IPR043504">
    <property type="entry name" value="Peptidase_S1_PA_chymotrypsin"/>
</dbReference>
<dbReference type="EMBL" id="AGBW02007654">
    <property type="protein sequence ID" value="OWR54872.1"/>
    <property type="molecule type" value="Genomic_DNA"/>
</dbReference>
<reference evidence="5 6" key="1">
    <citation type="journal article" date="2011" name="Cell">
        <title>The monarch butterfly genome yields insights into long-distance migration.</title>
        <authorList>
            <person name="Zhan S."/>
            <person name="Merlin C."/>
            <person name="Boore J.L."/>
            <person name="Reppert S.M."/>
        </authorList>
    </citation>
    <scope>NUCLEOTIDE SEQUENCE [LARGE SCALE GENOMIC DNA]</scope>
    <source>
        <strain evidence="5">F-2</strain>
    </source>
</reference>
<accession>A0A212FM97</accession>
<dbReference type="Pfam" id="PF00089">
    <property type="entry name" value="Trypsin"/>
    <property type="match status" value="1"/>
</dbReference>
<dbReference type="InterPro" id="IPR009003">
    <property type="entry name" value="Peptidase_S1_PA"/>
</dbReference>
<gene>
    <name evidence="5" type="ORF">KGM_206805</name>
</gene>
<protein>
    <recommendedName>
        <fullName evidence="4">Peptidase S1 domain-containing protein</fullName>
    </recommendedName>
</protein>
<dbReference type="PANTHER" id="PTHR24256">
    <property type="entry name" value="TRYPTASE-RELATED"/>
    <property type="match status" value="1"/>
</dbReference>
<dbReference type="SUPFAM" id="SSF50494">
    <property type="entry name" value="Trypsin-like serine proteases"/>
    <property type="match status" value="1"/>
</dbReference>